<dbReference type="GO" id="GO:0008289">
    <property type="term" value="F:lipid binding"/>
    <property type="evidence" value="ECO:0007669"/>
    <property type="project" value="UniProtKB-KW"/>
</dbReference>
<dbReference type="GO" id="GO:0003988">
    <property type="term" value="F:acetyl-CoA C-acyltransferase activity"/>
    <property type="evidence" value="ECO:0007669"/>
    <property type="project" value="UniProtKB-EC"/>
</dbReference>
<keyword evidence="41" id="KW-0732">Signal</keyword>
<evidence type="ECO:0000256" key="38">
    <source>
        <dbReference type="ARBA" id="ARBA00049270"/>
    </source>
</evidence>
<keyword evidence="12" id="KW-0443">Lipid metabolism</keyword>
<comment type="catalytic activity">
    <reaction evidence="20">
        <text>choloyl-CoA + propanoyl-CoA = 3alpha,7alpha,12alpha-trihydroxy-24-oxo-5beta-cholestan-26-oyl-CoA + CoA</text>
        <dbReference type="Rhea" id="RHEA:16865"/>
        <dbReference type="ChEBI" id="CHEBI:57287"/>
        <dbReference type="ChEBI" id="CHEBI:57373"/>
        <dbReference type="ChEBI" id="CHEBI:57392"/>
        <dbReference type="ChEBI" id="CHEBI:58507"/>
        <dbReference type="EC" id="2.3.1.176"/>
    </reaction>
    <physiologicalReaction direction="right-to-left" evidence="20">
        <dbReference type="Rhea" id="RHEA:16867"/>
    </physiologicalReaction>
</comment>
<evidence type="ECO:0000256" key="28">
    <source>
        <dbReference type="ARBA" id="ARBA00032316"/>
    </source>
</evidence>
<dbReference type="Proteomes" id="UP000091820">
    <property type="component" value="Unassembled WGS sequence"/>
</dbReference>
<keyword evidence="14" id="KW-0496">Mitochondrion</keyword>
<dbReference type="GO" id="GO:0006869">
    <property type="term" value="P:lipid transport"/>
    <property type="evidence" value="ECO:0007669"/>
    <property type="project" value="UniProtKB-KW"/>
</dbReference>
<evidence type="ECO:0000256" key="15">
    <source>
        <dbReference type="ARBA" id="ARBA00023140"/>
    </source>
</evidence>
<evidence type="ECO:0000256" key="31">
    <source>
        <dbReference type="ARBA" id="ARBA00045994"/>
    </source>
</evidence>
<comment type="catalytic activity">
    <reaction evidence="37">
        <text>hexadecanoyl-CoA + acetyl-CoA = 3-oxooctadecanoyl-CoA + CoA</text>
        <dbReference type="Rhea" id="RHEA:35279"/>
        <dbReference type="ChEBI" id="CHEBI:57287"/>
        <dbReference type="ChEBI" id="CHEBI:57288"/>
        <dbReference type="ChEBI" id="CHEBI:57379"/>
        <dbReference type="ChEBI" id="CHEBI:71407"/>
    </reaction>
    <physiologicalReaction direction="right-to-left" evidence="37">
        <dbReference type="Rhea" id="RHEA:35281"/>
    </physiologicalReaction>
</comment>
<dbReference type="InterPro" id="IPR002213">
    <property type="entry name" value="UDP_glucos_trans"/>
</dbReference>
<evidence type="ECO:0000256" key="13">
    <source>
        <dbReference type="ARBA" id="ARBA00023121"/>
    </source>
</evidence>
<evidence type="ECO:0000256" key="40">
    <source>
        <dbReference type="ARBA" id="ARBA00049542"/>
    </source>
</evidence>
<evidence type="ECO:0000256" key="35">
    <source>
        <dbReference type="ARBA" id="ARBA00048553"/>
    </source>
</evidence>
<comment type="catalytic activity">
    <reaction evidence="35">
        <text>butanoyl-CoA + acetyl-CoA = 3-oxohexanoyl-CoA + CoA</text>
        <dbReference type="Rhea" id="RHEA:31111"/>
        <dbReference type="ChEBI" id="CHEBI:57287"/>
        <dbReference type="ChEBI" id="CHEBI:57288"/>
        <dbReference type="ChEBI" id="CHEBI:57371"/>
        <dbReference type="ChEBI" id="CHEBI:62418"/>
    </reaction>
    <physiologicalReaction direction="right-to-left" evidence="35">
        <dbReference type="Rhea" id="RHEA:31113"/>
    </physiologicalReaction>
</comment>
<comment type="similarity">
    <text evidence="4">Belongs to the UDP-glycosyltransferase family.</text>
</comment>
<dbReference type="Pfam" id="PF22691">
    <property type="entry name" value="Thiolase_C_1"/>
    <property type="match status" value="1"/>
</dbReference>
<dbReference type="NCBIfam" id="NF006102">
    <property type="entry name" value="PRK08256.1"/>
    <property type="match status" value="1"/>
</dbReference>
<name>A0A1A9WUT7_9MUSC</name>
<evidence type="ECO:0000256" key="22">
    <source>
        <dbReference type="ARBA" id="ARBA00029287"/>
    </source>
</evidence>
<comment type="function">
    <text evidence="30">Mediates the transfer of all common phospholipids, cholesterol and gangliosides from the endoplasmic reticulum to the plasma membrane. May play a role in regulating steroidogenesis. Stimulates the microsomal conversion of 7-dehydrocholesterol to cholesterol. Also binds fatty acids and fatty acyl Coenzyme A (CoA) such as phytanoyl-CoA. Involved in the regulation phospholipid synthesis in endoplasmic reticulum enhancing the incorporation of exogenous fatty acid into glycerides. Seems to stimulate the rate-limiting step in phosphatidic acid formation mediated by GPAT3. Isoforms SCP2 and SCPx cooperate in peroxisomal oxidation of certain naturally occurring tetramethyl-branched fatty acyl-CoAs.</text>
</comment>
<comment type="catalytic activity">
    <reaction evidence="21">
        <text>3-oxo-(9Z-octadecenoyl)-CoA + CoA = (7Z)-hexadecenoyl-CoA + acetyl-CoA</text>
        <dbReference type="Rhea" id="RHEA:47400"/>
        <dbReference type="ChEBI" id="CHEBI:57287"/>
        <dbReference type="ChEBI" id="CHEBI:57288"/>
        <dbReference type="ChEBI" id="CHEBI:87695"/>
        <dbReference type="ChEBI" id="CHEBI:87698"/>
    </reaction>
    <physiologicalReaction direction="left-to-right" evidence="21">
        <dbReference type="Rhea" id="RHEA:47401"/>
    </physiologicalReaction>
</comment>
<feature type="domain" description="Thiolase C-terminal" evidence="44">
    <location>
        <begin position="711"/>
        <end position="826"/>
    </location>
</feature>
<dbReference type="InterPro" id="IPR003033">
    <property type="entry name" value="SCP2_sterol-bd_dom"/>
</dbReference>
<dbReference type="EnsemblMetazoa" id="GBRI033192-RA">
    <property type="protein sequence ID" value="GBRI033192-PA"/>
    <property type="gene ID" value="GBRI033192"/>
</dbReference>
<evidence type="ECO:0000256" key="21">
    <source>
        <dbReference type="ARBA" id="ARBA00024514"/>
    </source>
</evidence>
<evidence type="ECO:0000256" key="14">
    <source>
        <dbReference type="ARBA" id="ARBA00023128"/>
    </source>
</evidence>
<dbReference type="CDD" id="cd00829">
    <property type="entry name" value="SCP-x_thiolase"/>
    <property type="match status" value="1"/>
</dbReference>
<dbReference type="InterPro" id="IPR020613">
    <property type="entry name" value="Thiolase_CS"/>
</dbReference>
<evidence type="ECO:0000256" key="8">
    <source>
        <dbReference type="ARBA" id="ARBA00022490"/>
    </source>
</evidence>
<reference evidence="45" key="2">
    <citation type="submission" date="2020-05" db="UniProtKB">
        <authorList>
            <consortium name="EnsemblMetazoa"/>
        </authorList>
    </citation>
    <scope>IDENTIFICATION</scope>
    <source>
        <strain evidence="45">IAEA</strain>
    </source>
</reference>
<evidence type="ECO:0000313" key="46">
    <source>
        <dbReference type="Proteomes" id="UP000091820"/>
    </source>
</evidence>
<dbReference type="AlphaFoldDB" id="A0A1A9WUT7"/>
<evidence type="ECO:0000256" key="4">
    <source>
        <dbReference type="ARBA" id="ARBA00009995"/>
    </source>
</evidence>
<dbReference type="VEuPathDB" id="VectorBase:GBRI033192"/>
<protein>
    <recommendedName>
        <fullName evidence="6">Sterol carrier protein 2</fullName>
        <ecNumber evidence="17">2.3.1.155</ecNumber>
        <ecNumber evidence="18">2.3.1.16</ecNumber>
        <ecNumber evidence="5">2.3.1.176</ecNumber>
    </recommendedName>
    <alternativeName>
        <fullName evidence="27">Acetyl-CoA C-myristoyltransferase</fullName>
    </alternativeName>
    <alternativeName>
        <fullName evidence="24">Non-specific lipid-transfer protein</fullName>
    </alternativeName>
    <alternativeName>
        <fullName evidence="28">Propanoyl-CoA C-acyltransferase</fullName>
    </alternativeName>
    <alternativeName>
        <fullName evidence="23">SCP-2/3-oxoacyl-CoA thiolase</fullName>
    </alternativeName>
    <alternativeName>
        <fullName evidence="25">SCP-2/thiolase</fullName>
    </alternativeName>
    <alternativeName>
        <fullName evidence="26">SCP-chi</fullName>
    </alternativeName>
    <alternativeName>
        <fullName evidence="29">Sterol carrier protein X</fullName>
    </alternativeName>
</protein>
<evidence type="ECO:0000256" key="32">
    <source>
        <dbReference type="ARBA" id="ARBA00047485"/>
    </source>
</evidence>
<feature type="signal peptide" evidence="41">
    <location>
        <begin position="1"/>
        <end position="23"/>
    </location>
</feature>
<dbReference type="PANTHER" id="PTHR42870">
    <property type="entry name" value="ACETYL-COA C-ACETYLTRANSFERASE"/>
    <property type="match status" value="1"/>
</dbReference>
<feature type="domain" description="SCP2" evidence="43">
    <location>
        <begin position="868"/>
        <end position="968"/>
    </location>
</feature>
<comment type="function">
    <text evidence="31">Plays a crucial role in the peroxisomal oxidation of branched-chain fatty acids. Catalyzes the last step of the peroxisomal beta-oxidation of branched chain fatty acids and the side chain of the bile acid intermediates di- and trihydroxycoprostanic acids (DHCA and THCA). Also active with medium and long straight chain 3-oxoacyl-CoAs. Stimulates the microsomal conversion of 7-dehydrocholesterol to cholesterol and transfers phosphatidylcholine and 7-dehydrocholesterol between membrances, in vitro. Isoforms SCP2 and SCPx cooperate in peroxisomal oxidation of certain naturally occurring tetramethyl-branched fatty acyl-CoAs.</text>
</comment>
<dbReference type="EC" id="2.3.1.155" evidence="17"/>
<evidence type="ECO:0000256" key="36">
    <source>
        <dbReference type="ARBA" id="ARBA00049178"/>
    </source>
</evidence>
<evidence type="ECO:0000256" key="25">
    <source>
        <dbReference type="ARBA" id="ARBA00031275"/>
    </source>
</evidence>
<evidence type="ECO:0000256" key="16">
    <source>
        <dbReference type="ARBA" id="ARBA00023315"/>
    </source>
</evidence>
<dbReference type="FunFam" id="3.40.50.2000:FF:000144">
    <property type="entry name" value="UDP-glucuronosyltransferase"/>
    <property type="match status" value="1"/>
</dbReference>
<evidence type="ECO:0000256" key="9">
    <source>
        <dbReference type="ARBA" id="ARBA00022676"/>
    </source>
</evidence>
<evidence type="ECO:0000256" key="1">
    <source>
        <dbReference type="ARBA" id="ARBA00004173"/>
    </source>
</evidence>
<dbReference type="FunFam" id="3.30.1050.10:FF:000001">
    <property type="entry name" value="Putative Non-specific lipid-transfer protein"/>
    <property type="match status" value="1"/>
</dbReference>
<evidence type="ECO:0000256" key="34">
    <source>
        <dbReference type="ARBA" id="ARBA00048004"/>
    </source>
</evidence>
<dbReference type="SUPFAM" id="SSF55718">
    <property type="entry name" value="SCP-like"/>
    <property type="match status" value="1"/>
</dbReference>
<proteinExistence type="inferred from homology"/>
<dbReference type="FunFam" id="3.40.47.10:FF:000016">
    <property type="entry name" value="Non-specific lipid-transfer protein"/>
    <property type="match status" value="1"/>
</dbReference>
<evidence type="ECO:0000256" key="5">
    <source>
        <dbReference type="ARBA" id="ARBA00012352"/>
    </source>
</evidence>
<evidence type="ECO:0000259" key="43">
    <source>
        <dbReference type="Pfam" id="PF02036"/>
    </source>
</evidence>
<evidence type="ECO:0000256" key="26">
    <source>
        <dbReference type="ARBA" id="ARBA00031346"/>
    </source>
</evidence>
<evidence type="ECO:0000256" key="20">
    <source>
        <dbReference type="ARBA" id="ARBA00024509"/>
    </source>
</evidence>
<keyword evidence="46" id="KW-1185">Reference proteome</keyword>
<dbReference type="GO" id="GO:0005777">
    <property type="term" value="C:peroxisome"/>
    <property type="evidence" value="ECO:0007669"/>
    <property type="project" value="UniProtKB-SubCell"/>
</dbReference>
<comment type="catalytic activity">
    <reaction evidence="22">
        <text>7-dehydrocholesterol(in) = 7-dehydrocholesterol(out)</text>
        <dbReference type="Rhea" id="RHEA:62960"/>
        <dbReference type="ChEBI" id="CHEBI:17759"/>
    </reaction>
</comment>
<comment type="catalytic activity">
    <reaction evidence="34">
        <text>decanoyl-CoA + acetyl-CoA = 3-oxododecanoyl-CoA + CoA</text>
        <dbReference type="Rhea" id="RHEA:31183"/>
        <dbReference type="ChEBI" id="CHEBI:57287"/>
        <dbReference type="ChEBI" id="CHEBI:57288"/>
        <dbReference type="ChEBI" id="CHEBI:61430"/>
        <dbReference type="ChEBI" id="CHEBI:62615"/>
    </reaction>
    <physiologicalReaction direction="right-to-left" evidence="34">
        <dbReference type="Rhea" id="RHEA:31185"/>
    </physiologicalReaction>
</comment>
<accession>A0A1A9WUT7</accession>
<evidence type="ECO:0000256" key="23">
    <source>
        <dbReference type="ARBA" id="ARBA00030531"/>
    </source>
</evidence>
<dbReference type="Gene3D" id="3.40.47.10">
    <property type="match status" value="1"/>
</dbReference>
<evidence type="ECO:0000256" key="2">
    <source>
        <dbReference type="ARBA" id="ARBA00004275"/>
    </source>
</evidence>
<evidence type="ECO:0000256" key="41">
    <source>
        <dbReference type="SAM" id="SignalP"/>
    </source>
</evidence>
<keyword evidence="10" id="KW-0808">Transferase</keyword>
<dbReference type="InterPro" id="IPR020616">
    <property type="entry name" value="Thiolase_N"/>
</dbReference>
<comment type="subcellular location">
    <subcellularLocation>
        <location evidence="3">Cytoplasm</location>
    </subcellularLocation>
    <subcellularLocation>
        <location evidence="1">Mitochondrion</location>
    </subcellularLocation>
    <subcellularLocation>
        <location evidence="2">Peroxisome</location>
    </subcellularLocation>
</comment>
<evidence type="ECO:0000256" key="30">
    <source>
        <dbReference type="ARBA" id="ARBA00045738"/>
    </source>
</evidence>
<evidence type="ECO:0000256" key="19">
    <source>
        <dbReference type="ARBA" id="ARBA00024471"/>
    </source>
</evidence>
<evidence type="ECO:0000256" key="10">
    <source>
        <dbReference type="ARBA" id="ARBA00022679"/>
    </source>
</evidence>
<comment type="catalytic activity">
    <reaction evidence="40">
        <text>octanoyl-CoA + acetyl-CoA = 3-oxodecanoyl-CoA + CoA</text>
        <dbReference type="Rhea" id="RHEA:31087"/>
        <dbReference type="ChEBI" id="CHEBI:57287"/>
        <dbReference type="ChEBI" id="CHEBI:57288"/>
        <dbReference type="ChEBI" id="CHEBI:57386"/>
        <dbReference type="ChEBI" id="CHEBI:62548"/>
    </reaction>
    <physiologicalReaction direction="right-to-left" evidence="40">
        <dbReference type="Rhea" id="RHEA:31089"/>
    </physiologicalReaction>
</comment>
<keyword evidence="11" id="KW-0445">Lipid transport</keyword>
<dbReference type="Pfam" id="PF00201">
    <property type="entry name" value="UDPGT"/>
    <property type="match status" value="1"/>
</dbReference>
<comment type="catalytic activity">
    <reaction evidence="38">
        <text>dodecanoyl-CoA + acetyl-CoA = 3-oxotetradecanoyl-CoA + CoA</text>
        <dbReference type="Rhea" id="RHEA:31091"/>
        <dbReference type="ChEBI" id="CHEBI:57287"/>
        <dbReference type="ChEBI" id="CHEBI:57288"/>
        <dbReference type="ChEBI" id="CHEBI:57375"/>
        <dbReference type="ChEBI" id="CHEBI:62543"/>
    </reaction>
    <physiologicalReaction direction="right-to-left" evidence="38">
        <dbReference type="Rhea" id="RHEA:31093"/>
    </physiologicalReaction>
</comment>
<dbReference type="GO" id="GO:0008194">
    <property type="term" value="F:UDP-glycosyltransferase activity"/>
    <property type="evidence" value="ECO:0007669"/>
    <property type="project" value="InterPro"/>
</dbReference>
<comment type="catalytic activity">
    <reaction evidence="33">
        <text>hexanoyl-CoA + acetyl-CoA = 3-oxooctanoyl-CoA + CoA</text>
        <dbReference type="Rhea" id="RHEA:31203"/>
        <dbReference type="ChEBI" id="CHEBI:57287"/>
        <dbReference type="ChEBI" id="CHEBI:57288"/>
        <dbReference type="ChEBI" id="CHEBI:62619"/>
        <dbReference type="ChEBI" id="CHEBI:62620"/>
    </reaction>
    <physiologicalReaction direction="right-to-left" evidence="33">
        <dbReference type="Rhea" id="RHEA:31205"/>
    </physiologicalReaction>
</comment>
<feature type="domain" description="Thiolase N-terminal" evidence="42">
    <location>
        <begin position="459"/>
        <end position="672"/>
    </location>
</feature>
<keyword evidence="13" id="KW-0446">Lipid-binding</keyword>
<dbReference type="EC" id="2.3.1.16" evidence="18"/>
<feature type="chain" id="PRO_5008400694" description="Sterol carrier protein 2" evidence="41">
    <location>
        <begin position="24"/>
        <end position="982"/>
    </location>
</feature>
<keyword evidence="9" id="KW-0328">Glycosyltransferase</keyword>
<evidence type="ECO:0000256" key="7">
    <source>
        <dbReference type="ARBA" id="ARBA00022448"/>
    </source>
</evidence>
<evidence type="ECO:0000256" key="18">
    <source>
        <dbReference type="ARBA" id="ARBA00024073"/>
    </source>
</evidence>
<evidence type="ECO:0000256" key="12">
    <source>
        <dbReference type="ARBA" id="ARBA00023098"/>
    </source>
</evidence>
<dbReference type="Gene3D" id="3.30.1050.10">
    <property type="entry name" value="SCP2 sterol-binding domain"/>
    <property type="match status" value="1"/>
</dbReference>
<dbReference type="GO" id="GO:0005739">
    <property type="term" value="C:mitochondrion"/>
    <property type="evidence" value="ECO:0007669"/>
    <property type="project" value="UniProtKB-SubCell"/>
</dbReference>
<dbReference type="PROSITE" id="PS00737">
    <property type="entry name" value="THIOLASE_2"/>
    <property type="match status" value="1"/>
</dbReference>
<dbReference type="SUPFAM" id="SSF53901">
    <property type="entry name" value="Thiolase-like"/>
    <property type="match status" value="2"/>
</dbReference>
<dbReference type="Pfam" id="PF00108">
    <property type="entry name" value="Thiolase_N"/>
    <property type="match status" value="1"/>
</dbReference>
<evidence type="ECO:0000259" key="44">
    <source>
        <dbReference type="Pfam" id="PF22691"/>
    </source>
</evidence>
<dbReference type="STRING" id="37001.A0A1A9WUT7"/>
<dbReference type="InterPro" id="IPR016039">
    <property type="entry name" value="Thiolase-like"/>
</dbReference>
<comment type="catalytic activity">
    <reaction evidence="39">
        <text>3-oxohexadecanedioyl-CoA + CoA = tetradecanedioyl-CoA + acetyl-CoA</text>
        <dbReference type="Rhea" id="RHEA:40343"/>
        <dbReference type="ChEBI" id="CHEBI:57287"/>
        <dbReference type="ChEBI" id="CHEBI:57288"/>
        <dbReference type="ChEBI" id="CHEBI:77081"/>
        <dbReference type="ChEBI" id="CHEBI:77084"/>
    </reaction>
    <physiologicalReaction direction="left-to-right" evidence="39">
        <dbReference type="Rhea" id="RHEA:40344"/>
    </physiologicalReaction>
</comment>
<comment type="catalytic activity">
    <reaction evidence="19">
        <text>propanoyl-CoA + tetradecanoyl-CoA = 3-oxo-2-methylhexadecanoyl-CoA + CoA</text>
        <dbReference type="Rhea" id="RHEA:46344"/>
        <dbReference type="ChEBI" id="CHEBI:57287"/>
        <dbReference type="ChEBI" id="CHEBI:57385"/>
        <dbReference type="ChEBI" id="CHEBI:57392"/>
        <dbReference type="ChEBI" id="CHEBI:86042"/>
    </reaction>
    <physiologicalReaction direction="right-to-left" evidence="19">
        <dbReference type="Rhea" id="RHEA:46346"/>
    </physiologicalReaction>
</comment>
<evidence type="ECO:0000256" key="6">
    <source>
        <dbReference type="ARBA" id="ARBA00014545"/>
    </source>
</evidence>
<evidence type="ECO:0000256" key="39">
    <source>
        <dbReference type="ARBA" id="ARBA00049306"/>
    </source>
</evidence>
<dbReference type="Pfam" id="PF02036">
    <property type="entry name" value="SCP2"/>
    <property type="match status" value="1"/>
</dbReference>
<evidence type="ECO:0000256" key="33">
    <source>
        <dbReference type="ARBA" id="ARBA00048001"/>
    </source>
</evidence>
<keyword evidence="15" id="KW-0576">Peroxisome</keyword>
<dbReference type="InterPro" id="IPR036527">
    <property type="entry name" value="SCP2_sterol-bd_dom_sf"/>
</dbReference>
<keyword evidence="8" id="KW-0963">Cytoplasm</keyword>
<dbReference type="InterPro" id="IPR055140">
    <property type="entry name" value="Thiolase_C_2"/>
</dbReference>
<dbReference type="FunFam" id="3.40.50.2000:FF:000050">
    <property type="entry name" value="UDP-glucuronosyltransferase"/>
    <property type="match status" value="1"/>
</dbReference>
<dbReference type="PROSITE" id="PS00098">
    <property type="entry name" value="THIOLASE_1"/>
    <property type="match status" value="1"/>
</dbReference>
<evidence type="ECO:0000256" key="24">
    <source>
        <dbReference type="ARBA" id="ARBA00030851"/>
    </source>
</evidence>
<organism evidence="45 46">
    <name type="scientific">Glossina brevipalpis</name>
    <dbReference type="NCBI Taxonomy" id="37001"/>
    <lineage>
        <taxon>Eukaryota</taxon>
        <taxon>Metazoa</taxon>
        <taxon>Ecdysozoa</taxon>
        <taxon>Arthropoda</taxon>
        <taxon>Hexapoda</taxon>
        <taxon>Insecta</taxon>
        <taxon>Pterygota</taxon>
        <taxon>Neoptera</taxon>
        <taxon>Endopterygota</taxon>
        <taxon>Diptera</taxon>
        <taxon>Brachycera</taxon>
        <taxon>Muscomorpha</taxon>
        <taxon>Hippoboscoidea</taxon>
        <taxon>Glossinidae</taxon>
        <taxon>Glossina</taxon>
    </lineage>
</organism>
<dbReference type="CDD" id="cd03784">
    <property type="entry name" value="GT1_Gtf-like"/>
    <property type="match status" value="1"/>
</dbReference>
<evidence type="ECO:0000256" key="29">
    <source>
        <dbReference type="ARBA" id="ARBA00033178"/>
    </source>
</evidence>
<reference evidence="46" key="1">
    <citation type="submission" date="2014-03" db="EMBL/GenBank/DDBJ databases">
        <authorList>
            <person name="Aksoy S."/>
            <person name="Warren W."/>
            <person name="Wilson R.K."/>
        </authorList>
    </citation>
    <scope>NUCLEOTIDE SEQUENCE [LARGE SCALE GENOMIC DNA]</scope>
    <source>
        <strain evidence="46">IAEA</strain>
    </source>
</reference>
<dbReference type="Gene3D" id="3.40.50.2000">
    <property type="entry name" value="Glycogen Phosphorylase B"/>
    <property type="match status" value="2"/>
</dbReference>
<dbReference type="InterPro" id="IPR020615">
    <property type="entry name" value="Thiolase_acyl_enz_int_AS"/>
</dbReference>
<dbReference type="GO" id="GO:0050633">
    <property type="term" value="F:acetyl-CoA C-myristoyltransferase activity"/>
    <property type="evidence" value="ECO:0007669"/>
    <property type="project" value="UniProtKB-EC"/>
</dbReference>
<evidence type="ECO:0000256" key="27">
    <source>
        <dbReference type="ARBA" id="ARBA00032093"/>
    </source>
</evidence>
<dbReference type="SUPFAM" id="SSF53756">
    <property type="entry name" value="UDP-Glycosyltransferase/glycogen phosphorylase"/>
    <property type="match status" value="1"/>
</dbReference>
<evidence type="ECO:0000256" key="3">
    <source>
        <dbReference type="ARBA" id="ARBA00004496"/>
    </source>
</evidence>
<comment type="catalytic activity">
    <reaction evidence="32">
        <text>tetradecanoyl-CoA + acetyl-CoA = 3-oxohexadecanoyl-CoA + CoA</text>
        <dbReference type="Rhea" id="RHEA:18161"/>
        <dbReference type="ChEBI" id="CHEBI:57287"/>
        <dbReference type="ChEBI" id="CHEBI:57288"/>
        <dbReference type="ChEBI" id="CHEBI:57349"/>
        <dbReference type="ChEBI" id="CHEBI:57385"/>
        <dbReference type="EC" id="2.3.1.155"/>
    </reaction>
    <physiologicalReaction direction="right-to-left" evidence="32">
        <dbReference type="Rhea" id="RHEA:18163"/>
    </physiologicalReaction>
</comment>
<evidence type="ECO:0000313" key="45">
    <source>
        <dbReference type="EnsemblMetazoa" id="GBRI033192-PA"/>
    </source>
</evidence>
<keyword evidence="7" id="KW-0813">Transport</keyword>
<dbReference type="PANTHER" id="PTHR42870:SF1">
    <property type="entry name" value="NON-SPECIFIC LIPID-TRANSFER PROTEIN-LIKE 2"/>
    <property type="match status" value="1"/>
</dbReference>
<dbReference type="EC" id="2.3.1.176" evidence="5"/>
<evidence type="ECO:0000256" key="11">
    <source>
        <dbReference type="ARBA" id="ARBA00023055"/>
    </source>
</evidence>
<evidence type="ECO:0000256" key="17">
    <source>
        <dbReference type="ARBA" id="ARBA00024058"/>
    </source>
</evidence>
<evidence type="ECO:0000256" key="37">
    <source>
        <dbReference type="ARBA" id="ARBA00049268"/>
    </source>
</evidence>
<dbReference type="GO" id="GO:0006629">
    <property type="term" value="P:lipid metabolic process"/>
    <property type="evidence" value="ECO:0007669"/>
    <property type="project" value="UniProtKB-KW"/>
</dbReference>
<keyword evidence="16" id="KW-0012">Acyltransferase</keyword>
<evidence type="ECO:0000259" key="42">
    <source>
        <dbReference type="Pfam" id="PF00108"/>
    </source>
</evidence>
<comment type="catalytic activity">
    <reaction evidence="36">
        <text>an acyl-CoA + acetyl-CoA = a 3-oxoacyl-CoA + CoA</text>
        <dbReference type="Rhea" id="RHEA:21564"/>
        <dbReference type="ChEBI" id="CHEBI:57287"/>
        <dbReference type="ChEBI" id="CHEBI:57288"/>
        <dbReference type="ChEBI" id="CHEBI:58342"/>
        <dbReference type="ChEBI" id="CHEBI:90726"/>
        <dbReference type="EC" id="2.3.1.16"/>
    </reaction>
    <physiologicalReaction direction="right-to-left" evidence="36">
        <dbReference type="Rhea" id="RHEA:21566"/>
    </physiologicalReaction>
</comment>
<sequence length="982" mass="109843">MRHLRFAWFCVTTLLMLTSFAASRRQNLKILGLFPHPGISHFHFFHPIMRSLAEHGHEVTVVSHFPDKSPPVGYHDIFLGGTETLANSVDLQIFENRRIYNHFIEFFLLYEWGKMACNHTIRSEALTHLMRQNIKFDVILMEQFNTDCMMGVAHLLRAPVIGLSSCALMPWHYERMGSPIIPSYIPALFLGQSEEMSLPGRLANWISFHGLKLLYEYYSVPAADAILRYKFGQDLPSVGELAKETAVIFVNQHFSLSGPKPLPPSVVELGGIHIQKAKPLDVELQRFIDNAEYGVILISWGSMIRAETMPAAKRDGIVKAVKRLKQRVIWKWENDTLLNKPDNMYISKWLPQRDILCHPKVKIFMTHAGLMGSSEAAYCGVPIIATPIYHENAKAVSYAYKHRPQTAIETAMWWVEYVAATDGANLLKSHSVHMSRFIYYRKSALFRLSHDLQFQFEKPGRRSDVCYPDFAKEAVQKALADAKIPYTEVQQATVGYVYGDSTCGQRALYEVGMTAIPVYNVNNNCSTGSSALYLAKQIVESENADCVLALGFEKMERGSLSSKYFDRANPMERHITLMSELTEIGSSPMAAQIFGNAGREYMEKYGSKPEHFGKIAWKNHKHSVNNPYSQFRDEYTLEQIMKSPQVVEGVLTKLQCCPTSDGSAAAILASESFVRRRGLEKQAVEIVGMEMATDPESTFNDRSLMKIAGYDMTKLAASRLFAKCNYKPSDVQVVELHDCFSANELITYEALGLCEEGTAAELIDSGNNTYGGKYVVNPSGGLISKGHPLGATGLAQCAELCWQLRGLADKRQVKNCKLALQHNLGLGGAVVVTLYRLGFPASANVKFNLTSAIAANSNGFKVTPLLKLLEQAMMEDKENLIEKVRAVYGFKVINGPNGQTGYWTINAKEGKGKITYDGKEKCDVTFIMDDGDVSDLITGKLAPQKAFFQGKIKIQGNMGFAIKLMELQRKSQDRIEALRAKL</sequence>